<reference evidence="1 3" key="1">
    <citation type="journal article" date="2011" name="Nature">
        <title>The Medicago genome provides insight into the evolution of rhizobial symbioses.</title>
        <authorList>
            <person name="Young N.D."/>
            <person name="Debelle F."/>
            <person name="Oldroyd G.E."/>
            <person name="Geurts R."/>
            <person name="Cannon S.B."/>
            <person name="Udvardi M.K."/>
            <person name="Benedito V.A."/>
            <person name="Mayer K.F."/>
            <person name="Gouzy J."/>
            <person name="Schoof H."/>
            <person name="Van de Peer Y."/>
            <person name="Proost S."/>
            <person name="Cook D.R."/>
            <person name="Meyers B.C."/>
            <person name="Spannagl M."/>
            <person name="Cheung F."/>
            <person name="De Mita S."/>
            <person name="Krishnakumar V."/>
            <person name="Gundlach H."/>
            <person name="Zhou S."/>
            <person name="Mudge J."/>
            <person name="Bharti A.K."/>
            <person name="Murray J.D."/>
            <person name="Naoumkina M.A."/>
            <person name="Rosen B."/>
            <person name="Silverstein K.A."/>
            <person name="Tang H."/>
            <person name="Rombauts S."/>
            <person name="Zhao P.X."/>
            <person name="Zhou P."/>
            <person name="Barbe V."/>
            <person name="Bardou P."/>
            <person name="Bechner M."/>
            <person name="Bellec A."/>
            <person name="Berger A."/>
            <person name="Berges H."/>
            <person name="Bidwell S."/>
            <person name="Bisseling T."/>
            <person name="Choisne N."/>
            <person name="Couloux A."/>
            <person name="Denny R."/>
            <person name="Deshpande S."/>
            <person name="Dai X."/>
            <person name="Doyle J.J."/>
            <person name="Dudez A.M."/>
            <person name="Farmer A.D."/>
            <person name="Fouteau S."/>
            <person name="Franken C."/>
            <person name="Gibelin C."/>
            <person name="Gish J."/>
            <person name="Goldstein S."/>
            <person name="Gonzalez A.J."/>
            <person name="Green P.J."/>
            <person name="Hallab A."/>
            <person name="Hartog M."/>
            <person name="Hua A."/>
            <person name="Humphray S.J."/>
            <person name="Jeong D.H."/>
            <person name="Jing Y."/>
            <person name="Jocker A."/>
            <person name="Kenton S.M."/>
            <person name="Kim D.J."/>
            <person name="Klee K."/>
            <person name="Lai H."/>
            <person name="Lang C."/>
            <person name="Lin S."/>
            <person name="Macmil S.L."/>
            <person name="Magdelenat G."/>
            <person name="Matthews L."/>
            <person name="McCorrison J."/>
            <person name="Monaghan E.L."/>
            <person name="Mun J.H."/>
            <person name="Najar F.Z."/>
            <person name="Nicholson C."/>
            <person name="Noirot C."/>
            <person name="O'Bleness M."/>
            <person name="Paule C.R."/>
            <person name="Poulain J."/>
            <person name="Prion F."/>
            <person name="Qin B."/>
            <person name="Qu C."/>
            <person name="Retzel E.F."/>
            <person name="Riddle C."/>
            <person name="Sallet E."/>
            <person name="Samain S."/>
            <person name="Samson N."/>
            <person name="Sanders I."/>
            <person name="Saurat O."/>
            <person name="Scarpelli C."/>
            <person name="Schiex T."/>
            <person name="Segurens B."/>
            <person name="Severin A.J."/>
            <person name="Sherrier D.J."/>
            <person name="Shi R."/>
            <person name="Sims S."/>
            <person name="Singer S.R."/>
            <person name="Sinharoy S."/>
            <person name="Sterck L."/>
            <person name="Viollet A."/>
            <person name="Wang B.B."/>
            <person name="Wang K."/>
            <person name="Wang M."/>
            <person name="Wang X."/>
            <person name="Warfsmann J."/>
            <person name="Weissenbach J."/>
            <person name="White D.D."/>
            <person name="White J.D."/>
            <person name="Wiley G.B."/>
            <person name="Wincker P."/>
            <person name="Xing Y."/>
            <person name="Yang L."/>
            <person name="Yao Z."/>
            <person name="Ying F."/>
            <person name="Zhai J."/>
            <person name="Zhou L."/>
            <person name="Zuber A."/>
            <person name="Denarie J."/>
            <person name="Dixon R.A."/>
            <person name="May G.D."/>
            <person name="Schwartz D.C."/>
            <person name="Rogers J."/>
            <person name="Quetier F."/>
            <person name="Town C.D."/>
            <person name="Roe B.A."/>
        </authorList>
    </citation>
    <scope>NUCLEOTIDE SEQUENCE [LARGE SCALE GENOMIC DNA]</scope>
    <source>
        <strain evidence="1">A17</strain>
        <strain evidence="2 3">cv. Jemalong A17</strain>
    </source>
</reference>
<reference evidence="2" key="3">
    <citation type="submission" date="2015-04" db="UniProtKB">
        <authorList>
            <consortium name="EnsemblPlants"/>
        </authorList>
    </citation>
    <scope>IDENTIFICATION</scope>
    <source>
        <strain evidence="2">cv. Jemalong A17</strain>
    </source>
</reference>
<sequence>MWPNGSWRGSDTILEIVVGSNTTPQNQLVSTFSILIWIWSLKTTVVATVVNPIGLQTVATCLLVRGVRGPVWISFEAKTHLIQRYNFMRFSLVLDD</sequence>
<reference evidence="1 3" key="2">
    <citation type="journal article" date="2014" name="BMC Genomics">
        <title>An improved genome release (version Mt4.0) for the model legume Medicago truncatula.</title>
        <authorList>
            <person name="Tang H."/>
            <person name="Krishnakumar V."/>
            <person name="Bidwell S."/>
            <person name="Rosen B."/>
            <person name="Chan A."/>
            <person name="Zhou S."/>
            <person name="Gentzbittel L."/>
            <person name="Childs K.L."/>
            <person name="Yandell M."/>
            <person name="Gundlach H."/>
            <person name="Mayer K.F."/>
            <person name="Schwartz D.C."/>
            <person name="Town C.D."/>
        </authorList>
    </citation>
    <scope>GENOME REANNOTATION</scope>
    <source>
        <strain evidence="2 3">cv. Jemalong A17</strain>
    </source>
</reference>
<dbReference type="AlphaFoldDB" id="G7L936"/>
<gene>
    <name evidence="1" type="ordered locus">MTR_8g022760</name>
</gene>
<evidence type="ECO:0000313" key="1">
    <source>
        <dbReference type="EMBL" id="AET01890.1"/>
    </source>
</evidence>
<dbReference type="EMBL" id="CM001224">
    <property type="protein sequence ID" value="AET01890.1"/>
    <property type="molecule type" value="Genomic_DNA"/>
</dbReference>
<accession>G7L936</accession>
<proteinExistence type="predicted"/>
<evidence type="ECO:0000313" key="3">
    <source>
        <dbReference type="Proteomes" id="UP000002051"/>
    </source>
</evidence>
<name>G7L936_MEDTR</name>
<dbReference type="Proteomes" id="UP000002051">
    <property type="component" value="Chromosome 8"/>
</dbReference>
<keyword evidence="3" id="KW-1185">Reference proteome</keyword>
<evidence type="ECO:0000313" key="2">
    <source>
        <dbReference type="EnsemblPlants" id="AET01890"/>
    </source>
</evidence>
<dbReference type="HOGENOM" id="CLU_2362956_0_0_1"/>
<dbReference type="PaxDb" id="3880-AET01890"/>
<organism evidence="1 3">
    <name type="scientific">Medicago truncatula</name>
    <name type="common">Barrel medic</name>
    <name type="synonym">Medicago tribuloides</name>
    <dbReference type="NCBI Taxonomy" id="3880"/>
    <lineage>
        <taxon>Eukaryota</taxon>
        <taxon>Viridiplantae</taxon>
        <taxon>Streptophyta</taxon>
        <taxon>Embryophyta</taxon>
        <taxon>Tracheophyta</taxon>
        <taxon>Spermatophyta</taxon>
        <taxon>Magnoliopsida</taxon>
        <taxon>eudicotyledons</taxon>
        <taxon>Gunneridae</taxon>
        <taxon>Pentapetalae</taxon>
        <taxon>rosids</taxon>
        <taxon>fabids</taxon>
        <taxon>Fabales</taxon>
        <taxon>Fabaceae</taxon>
        <taxon>Papilionoideae</taxon>
        <taxon>50 kb inversion clade</taxon>
        <taxon>NPAAA clade</taxon>
        <taxon>Hologalegina</taxon>
        <taxon>IRL clade</taxon>
        <taxon>Trifolieae</taxon>
        <taxon>Medicago</taxon>
    </lineage>
</organism>
<dbReference type="EnsemblPlants" id="AET01890">
    <property type="protein sequence ID" value="AET01890"/>
    <property type="gene ID" value="MTR_8g022760"/>
</dbReference>
<protein>
    <submittedName>
        <fullName evidence="1 2">Uncharacterized protein</fullName>
    </submittedName>
</protein>